<dbReference type="InterPro" id="IPR028082">
    <property type="entry name" value="Peripla_BP_I"/>
</dbReference>
<feature type="domain" description="HTH lacI-type" evidence="4">
    <location>
        <begin position="86"/>
        <end position="142"/>
    </location>
</feature>
<dbReference type="Pfam" id="PF00356">
    <property type="entry name" value="LacI"/>
    <property type="match status" value="1"/>
</dbReference>
<reference evidence="5 6" key="1">
    <citation type="submission" date="2019-02" db="EMBL/GenBank/DDBJ databases">
        <title>Emended description of the genus Rhodopseudomonas and description of Rhodopseudomonas albus sp. nov., a non-phototrophic, heavy-metal-tolerant bacterium isolated from garden soil.</title>
        <authorList>
            <person name="Bao Z."/>
            <person name="Cao W.W."/>
            <person name="Sato Y."/>
            <person name="Nishizawa T."/>
            <person name="Zhao J."/>
            <person name="Guo Y."/>
            <person name="Ohta H."/>
        </authorList>
    </citation>
    <scope>NUCLEOTIDE SEQUENCE [LARGE SCALE GENOMIC DNA]</scope>
    <source>
        <strain evidence="5 6">SK50-23</strain>
    </source>
</reference>
<name>A0ABX8A8R4_9BRAD</name>
<keyword evidence="2" id="KW-0238">DNA-binding</keyword>
<dbReference type="EMBL" id="CP036498">
    <property type="protein sequence ID" value="QUS38655.1"/>
    <property type="molecule type" value="Genomic_DNA"/>
</dbReference>
<dbReference type="Proteomes" id="UP000682843">
    <property type="component" value="Chromosome"/>
</dbReference>
<dbReference type="InterPro" id="IPR010982">
    <property type="entry name" value="Lambda_DNA-bd_dom_sf"/>
</dbReference>
<keyword evidence="6" id="KW-1185">Reference proteome</keyword>
<dbReference type="Gene3D" id="3.40.50.2300">
    <property type="match status" value="2"/>
</dbReference>
<dbReference type="PROSITE" id="PS50932">
    <property type="entry name" value="HTH_LACI_2"/>
    <property type="match status" value="1"/>
</dbReference>
<accession>A0ABX8A8R4</accession>
<evidence type="ECO:0000313" key="6">
    <source>
        <dbReference type="Proteomes" id="UP000682843"/>
    </source>
</evidence>
<dbReference type="InterPro" id="IPR000843">
    <property type="entry name" value="HTH_LacI"/>
</dbReference>
<dbReference type="SMART" id="SM00354">
    <property type="entry name" value="HTH_LACI"/>
    <property type="match status" value="1"/>
</dbReference>
<dbReference type="Pfam" id="PF13377">
    <property type="entry name" value="Peripla_BP_3"/>
    <property type="match status" value="1"/>
</dbReference>
<evidence type="ECO:0000256" key="3">
    <source>
        <dbReference type="ARBA" id="ARBA00023163"/>
    </source>
</evidence>
<dbReference type="InterPro" id="IPR046335">
    <property type="entry name" value="LacI/GalR-like_sensor"/>
</dbReference>
<evidence type="ECO:0000256" key="1">
    <source>
        <dbReference type="ARBA" id="ARBA00023015"/>
    </source>
</evidence>
<dbReference type="SUPFAM" id="SSF53822">
    <property type="entry name" value="Periplasmic binding protein-like I"/>
    <property type="match status" value="1"/>
</dbReference>
<organism evidence="5 6">
    <name type="scientific">Tardiphaga alba</name>
    <dbReference type="NCBI Taxonomy" id="340268"/>
    <lineage>
        <taxon>Bacteria</taxon>
        <taxon>Pseudomonadati</taxon>
        <taxon>Pseudomonadota</taxon>
        <taxon>Alphaproteobacteria</taxon>
        <taxon>Hyphomicrobiales</taxon>
        <taxon>Nitrobacteraceae</taxon>
        <taxon>Tardiphaga</taxon>
    </lineage>
</organism>
<dbReference type="PANTHER" id="PTHR30146:SF109">
    <property type="entry name" value="HTH-TYPE TRANSCRIPTIONAL REGULATOR GALS"/>
    <property type="match status" value="1"/>
</dbReference>
<evidence type="ECO:0000256" key="2">
    <source>
        <dbReference type="ARBA" id="ARBA00023125"/>
    </source>
</evidence>
<dbReference type="Gene3D" id="1.10.260.40">
    <property type="entry name" value="lambda repressor-like DNA-binding domains"/>
    <property type="match status" value="1"/>
</dbReference>
<dbReference type="SUPFAM" id="SSF47413">
    <property type="entry name" value="lambda repressor-like DNA-binding domains"/>
    <property type="match status" value="1"/>
</dbReference>
<evidence type="ECO:0000313" key="5">
    <source>
        <dbReference type="EMBL" id="QUS38655.1"/>
    </source>
</evidence>
<dbReference type="CDD" id="cd01392">
    <property type="entry name" value="HTH_LacI"/>
    <property type="match status" value="1"/>
</dbReference>
<keyword evidence="1" id="KW-0805">Transcription regulation</keyword>
<dbReference type="PANTHER" id="PTHR30146">
    <property type="entry name" value="LACI-RELATED TRANSCRIPTIONAL REPRESSOR"/>
    <property type="match status" value="1"/>
</dbReference>
<dbReference type="CDD" id="cd06267">
    <property type="entry name" value="PBP1_LacI_sugar_binding-like"/>
    <property type="match status" value="1"/>
</dbReference>
<gene>
    <name evidence="5" type="ORF">RPMA_07260</name>
</gene>
<protein>
    <submittedName>
        <fullName evidence="5">LacI family transcriptional regulator</fullName>
    </submittedName>
</protein>
<sequence>MNFSTRPSLSAPRSHAFCCTAMQCPAFVYSKLMSMHTFVKIFCTRVRHRATWPLCNDRLVRGTRDAMAKKTKTTSNATLPERANRTTIVDVARCAGVHWSTVSRGLNPEKRHLISPEMIERVETCAKQLGYRANAMASALRTQRSRTVGVIVSNLGDPVHPPIVRAIEDRFAEIGYVTIVGNTDNHPGRQAALIERFIQQGVEGLIVATFERNDPGIAVCVEANIPVVAVFRDPESEFVPSVRIDDAKAMELAVHHLAERGHRKIAHIGGPQNVSTGYHRYRGFRRACKALANQGVEPSAVFGEAFTVEEGQFACERLLADHNDITAIVAGNDMLAVGCLRFLRSKGIDCPNAISVVGMNDMLFMEDIAPALTTVRTPTADLGTQASCILVSMIQGLPISNDRILLKPELMVRDSVTSVDAQQSTKRRRPAK</sequence>
<proteinExistence type="predicted"/>
<evidence type="ECO:0000259" key="4">
    <source>
        <dbReference type="PROSITE" id="PS50932"/>
    </source>
</evidence>
<keyword evidence="3" id="KW-0804">Transcription</keyword>